<proteinExistence type="predicted"/>
<dbReference type="EMBL" id="JALJOQ010000081">
    <property type="protein sequence ID" value="KAK9800730.1"/>
    <property type="molecule type" value="Genomic_DNA"/>
</dbReference>
<keyword evidence="3" id="KW-1185">Reference proteome</keyword>
<evidence type="ECO:0000313" key="3">
    <source>
        <dbReference type="Proteomes" id="UP001465755"/>
    </source>
</evidence>
<evidence type="ECO:0000313" key="2">
    <source>
        <dbReference type="EMBL" id="KAK9800730.1"/>
    </source>
</evidence>
<accession>A0AAW1P1I6</accession>
<dbReference type="AlphaFoldDB" id="A0AAW1P1I6"/>
<sequence>MPAAELSDCTNSGKKTVVANSAVLNHSGRVVKKRKLCSLHARSGTLAAKATCTSTTAGSSALAASSSHCHQVVRLSTATTSATSPQSPHSEAQSSVDSPHLRTVETLSLTSVRPSPAQRIATEPQHITVRKRVVSGLQAQAPVRQQNACQSTLGSANGRRRSAKGDQTDAFSKLMAPQPTIHTHSPSKEAALLERLFPFHSKGRHGAITLGKANVVAVPPAAGTLSGVKYVPQQDSFWMHASLQNPNPIALHLQIEERVRAARDARERTAACGMSALT</sequence>
<comment type="caution">
    <text evidence="2">The sequence shown here is derived from an EMBL/GenBank/DDBJ whole genome shotgun (WGS) entry which is preliminary data.</text>
</comment>
<name>A0AAW1P1I6_9CHLO</name>
<evidence type="ECO:0000256" key="1">
    <source>
        <dbReference type="SAM" id="MobiDB-lite"/>
    </source>
</evidence>
<organism evidence="2 3">
    <name type="scientific">Symbiochloris irregularis</name>
    <dbReference type="NCBI Taxonomy" id="706552"/>
    <lineage>
        <taxon>Eukaryota</taxon>
        <taxon>Viridiplantae</taxon>
        <taxon>Chlorophyta</taxon>
        <taxon>core chlorophytes</taxon>
        <taxon>Trebouxiophyceae</taxon>
        <taxon>Trebouxiales</taxon>
        <taxon>Trebouxiaceae</taxon>
        <taxon>Symbiochloris</taxon>
    </lineage>
</organism>
<feature type="region of interest" description="Disordered" evidence="1">
    <location>
        <begin position="138"/>
        <end position="167"/>
    </location>
</feature>
<protein>
    <submittedName>
        <fullName evidence="2">Uncharacterized protein</fullName>
    </submittedName>
</protein>
<reference evidence="2 3" key="1">
    <citation type="journal article" date="2024" name="Nat. Commun.">
        <title>Phylogenomics reveals the evolutionary origins of lichenization in chlorophyte algae.</title>
        <authorList>
            <person name="Puginier C."/>
            <person name="Libourel C."/>
            <person name="Otte J."/>
            <person name="Skaloud P."/>
            <person name="Haon M."/>
            <person name="Grisel S."/>
            <person name="Petersen M."/>
            <person name="Berrin J.G."/>
            <person name="Delaux P.M."/>
            <person name="Dal Grande F."/>
            <person name="Keller J."/>
        </authorList>
    </citation>
    <scope>NUCLEOTIDE SEQUENCE [LARGE SCALE GENOMIC DNA]</scope>
    <source>
        <strain evidence="2 3">SAG 2036</strain>
    </source>
</reference>
<feature type="region of interest" description="Disordered" evidence="1">
    <location>
        <begin position="76"/>
        <end position="100"/>
    </location>
</feature>
<gene>
    <name evidence="2" type="ORF">WJX73_001590</name>
</gene>
<feature type="compositionally biased region" description="Low complexity" evidence="1">
    <location>
        <begin position="76"/>
        <end position="88"/>
    </location>
</feature>
<dbReference type="Proteomes" id="UP001465755">
    <property type="component" value="Unassembled WGS sequence"/>
</dbReference>
<feature type="compositionally biased region" description="Polar residues" evidence="1">
    <location>
        <begin position="143"/>
        <end position="155"/>
    </location>
</feature>